<keyword evidence="2" id="KW-0378">Hydrolase</keyword>
<dbReference type="AlphaFoldDB" id="A0AAP8TR94"/>
<proteinExistence type="predicted"/>
<dbReference type="PIRSF" id="PIRSF037442">
    <property type="entry name" value="UCP037442_abhydr"/>
    <property type="match status" value="1"/>
</dbReference>
<protein>
    <submittedName>
        <fullName evidence="2">Alpha/beta hydrolase</fullName>
    </submittedName>
</protein>
<organism evidence="2 3">
    <name type="scientific">Serratia marcescens</name>
    <dbReference type="NCBI Taxonomy" id="615"/>
    <lineage>
        <taxon>Bacteria</taxon>
        <taxon>Pseudomonadati</taxon>
        <taxon>Pseudomonadota</taxon>
        <taxon>Gammaproteobacteria</taxon>
        <taxon>Enterobacterales</taxon>
        <taxon>Yersiniaceae</taxon>
        <taxon>Serratia</taxon>
    </lineage>
</organism>
<evidence type="ECO:0000313" key="2">
    <source>
        <dbReference type="EMBL" id="PNO71090.1"/>
    </source>
</evidence>
<dbReference type="InterPro" id="IPR029058">
    <property type="entry name" value="AB_hydrolase_fold"/>
</dbReference>
<name>A0AAP8TR94_SERMA</name>
<dbReference type="Proteomes" id="UP000030378">
    <property type="component" value="Unassembled WGS sequence"/>
</dbReference>
<sequence>MQEENKTAHDAIRFTAADGYVLGGSYFPALGGSNTPVLICPATGVKQGFYYAFAQWLSEQGHPVMVFDYRGVGVSLAEAHVRYSKARKQDWGECDMPAALNWLLAKTAAQQAHVIGHSAGAQLAGLMPNHHAVRSLTAVSASSGYIGNIRWPFRAMAIGLMWGYIPLSVRLLGYGPAKWLGWGEDLPAGVARQWAAWCRRPGYVENAFGTEIQRHYYAAFQAPIAVVAAADDVLVTPRSIADWLRLLPNARHAVHLLQPAEVDGQAIGHINMFRRSRAALWPRLIAGISAK</sequence>
<dbReference type="SUPFAM" id="SSF53474">
    <property type="entry name" value="alpha/beta-Hydrolases"/>
    <property type="match status" value="1"/>
</dbReference>
<dbReference type="InterPro" id="IPR017208">
    <property type="entry name" value="UCP037442_abhydr"/>
</dbReference>
<dbReference type="InterPro" id="IPR000073">
    <property type="entry name" value="AB_hydrolase_1"/>
</dbReference>
<dbReference type="GeneID" id="98187681"/>
<dbReference type="GO" id="GO:0016787">
    <property type="term" value="F:hydrolase activity"/>
    <property type="evidence" value="ECO:0007669"/>
    <property type="project" value="UniProtKB-KW"/>
</dbReference>
<comment type="caution">
    <text evidence="2">The sequence shown here is derived from an EMBL/GenBank/DDBJ whole genome shotgun (WGS) entry which is preliminary data.</text>
</comment>
<dbReference type="RefSeq" id="WP_102984889.1">
    <property type="nucleotide sequence ID" value="NZ_CAMKIY010000011.1"/>
</dbReference>
<gene>
    <name evidence="2" type="ORF">MC70_014285</name>
</gene>
<reference evidence="3" key="1">
    <citation type="submission" date="2017-12" db="EMBL/GenBank/DDBJ databases">
        <title>FDA dAtabase for Regulatory Grade micrObial Sequences (FDA-ARGOS): Supporting development and validation of Infectious Disease Dx tests.</title>
        <authorList>
            <person name="Campos J."/>
            <person name="Goldberg B."/>
            <person name="Tallon L."/>
            <person name="Sadzewicz L."/>
            <person name="Sengamalay N."/>
            <person name="Ott S."/>
            <person name="Godinez A."/>
            <person name="Nagaraj S."/>
            <person name="Vavikolanu K."/>
            <person name="Vyas G."/>
            <person name="Nadendla S."/>
            <person name="Aluvathingal J."/>
            <person name="Geyer C."/>
            <person name="Nandy P."/>
            <person name="Hobson J."/>
            <person name="Sichtig H."/>
        </authorList>
    </citation>
    <scope>NUCLEOTIDE SEQUENCE [LARGE SCALE GENOMIC DNA]</scope>
    <source>
        <strain evidence="3">FDAARGOS_79</strain>
    </source>
</reference>
<accession>A0AAP8TR94</accession>
<dbReference type="Gene3D" id="3.40.50.1820">
    <property type="entry name" value="alpha/beta hydrolase"/>
    <property type="match status" value="1"/>
</dbReference>
<evidence type="ECO:0000313" key="3">
    <source>
        <dbReference type="Proteomes" id="UP000030378"/>
    </source>
</evidence>
<dbReference type="EMBL" id="JTBC02000002">
    <property type="protein sequence ID" value="PNO71090.1"/>
    <property type="molecule type" value="Genomic_DNA"/>
</dbReference>
<feature type="domain" description="AB hydrolase-1" evidence="1">
    <location>
        <begin position="41"/>
        <end position="262"/>
    </location>
</feature>
<dbReference type="Pfam" id="PF12697">
    <property type="entry name" value="Abhydrolase_6"/>
    <property type="match status" value="1"/>
</dbReference>
<evidence type="ECO:0000259" key="1">
    <source>
        <dbReference type="Pfam" id="PF12697"/>
    </source>
</evidence>